<evidence type="ECO:0000313" key="7">
    <source>
        <dbReference type="EMBL" id="KAF5373475.1"/>
    </source>
</evidence>
<dbReference type="InterPro" id="IPR037104">
    <property type="entry name" value="Annexin_sf"/>
</dbReference>
<dbReference type="GO" id="GO:0005737">
    <property type="term" value="C:cytoplasm"/>
    <property type="evidence" value="ECO:0007669"/>
    <property type="project" value="TreeGrafter"/>
</dbReference>
<dbReference type="AlphaFoldDB" id="A0A8H5LXB3"/>
<evidence type="ECO:0000256" key="2">
    <source>
        <dbReference type="ARBA" id="ARBA00022737"/>
    </source>
</evidence>
<dbReference type="GO" id="GO:0005509">
    <property type="term" value="F:calcium ion binding"/>
    <property type="evidence" value="ECO:0007669"/>
    <property type="project" value="InterPro"/>
</dbReference>
<feature type="compositionally biased region" description="Pro residues" evidence="6">
    <location>
        <begin position="67"/>
        <end position="86"/>
    </location>
</feature>
<evidence type="ECO:0000256" key="3">
    <source>
        <dbReference type="ARBA" id="ARBA00022837"/>
    </source>
</evidence>
<keyword evidence="4" id="KW-0041">Annexin</keyword>
<feature type="compositionally biased region" description="Low complexity" evidence="6">
    <location>
        <begin position="52"/>
        <end position="66"/>
    </location>
</feature>
<dbReference type="Pfam" id="PF00191">
    <property type="entry name" value="Annexin"/>
    <property type="match status" value="4"/>
</dbReference>
<feature type="region of interest" description="Disordered" evidence="6">
    <location>
        <begin position="1"/>
        <end position="144"/>
    </location>
</feature>
<dbReference type="GO" id="GO:0001786">
    <property type="term" value="F:phosphatidylserine binding"/>
    <property type="evidence" value="ECO:0007669"/>
    <property type="project" value="TreeGrafter"/>
</dbReference>
<dbReference type="FunFam" id="1.10.220.10:FF:000002">
    <property type="entry name" value="Annexin"/>
    <property type="match status" value="1"/>
</dbReference>
<comment type="similarity">
    <text evidence="1">Belongs to the annexin family.</text>
</comment>
<dbReference type="PANTHER" id="PTHR10502:SF102">
    <property type="entry name" value="ANNEXIN B11"/>
    <property type="match status" value="1"/>
</dbReference>
<evidence type="ECO:0000256" key="4">
    <source>
        <dbReference type="ARBA" id="ARBA00023216"/>
    </source>
</evidence>
<keyword evidence="8" id="KW-1185">Reference proteome</keyword>
<dbReference type="SMART" id="SM00335">
    <property type="entry name" value="ANX"/>
    <property type="match status" value="4"/>
</dbReference>
<evidence type="ECO:0000256" key="1">
    <source>
        <dbReference type="ARBA" id="ARBA00007831"/>
    </source>
</evidence>
<dbReference type="PROSITE" id="PS51897">
    <property type="entry name" value="ANNEXIN_2"/>
    <property type="match status" value="4"/>
</dbReference>
<sequence>MSYQPQQPQPGGGGTNPYGGAPIPGVPIGLPSGAPPVNRMSHPGYGPPPIAGQPQYAPPQGYGQPQYYPPAGPPPGQYYPPPPGAPPGHGQPSQYYPAPPGAPPSHSPYPAGPPQQSYPPPQNYSAYPPPPGAHQPHYGPQDSLWYLGTPIPDPFAPPGRHMVPGYDATADVEAIRKATKGFGTNDVMLISTLVPLSAMKMEAVAQKFMMMYGKSLVEVLDSETSGHFKKGIHGLASGPLAWDVELIHSAMAGAGTNEQALTELILGRPSAEIRLLVSGYRHKYGRDLVQAVRGDLSGKTERMFTMALTANRPPDSMPVSQEAVTRDVEALYKAGQGKIGTDEMVFCDVLINRSQPHLAAVIEAYGRKYKSLTKVIKSEFSGHMRDGLKHIAEGAKPKRDRGGIWRDAKLIDKAMVGFGTRDDELVWRLVRAHWDLARMAAIRDAYHARTKKTLESRVASETSGSYKKLMVALAKA</sequence>
<dbReference type="PANTHER" id="PTHR10502">
    <property type="entry name" value="ANNEXIN"/>
    <property type="match status" value="1"/>
</dbReference>
<dbReference type="InterPro" id="IPR001464">
    <property type="entry name" value="Annexin"/>
</dbReference>
<dbReference type="GO" id="GO:0012506">
    <property type="term" value="C:vesicle membrane"/>
    <property type="evidence" value="ECO:0007669"/>
    <property type="project" value="TreeGrafter"/>
</dbReference>
<reference evidence="7 8" key="1">
    <citation type="journal article" date="2020" name="ISME J.">
        <title>Uncovering the hidden diversity of litter-decomposition mechanisms in mushroom-forming fungi.</title>
        <authorList>
            <person name="Floudas D."/>
            <person name="Bentzer J."/>
            <person name="Ahren D."/>
            <person name="Johansson T."/>
            <person name="Persson P."/>
            <person name="Tunlid A."/>
        </authorList>
    </citation>
    <scope>NUCLEOTIDE SEQUENCE [LARGE SCALE GENOMIC DNA]</scope>
    <source>
        <strain evidence="7 8">CBS 661.87</strain>
    </source>
</reference>
<gene>
    <name evidence="7" type="ORF">D9615_009466</name>
</gene>
<evidence type="ECO:0000313" key="8">
    <source>
        <dbReference type="Proteomes" id="UP000565441"/>
    </source>
</evidence>
<keyword evidence="5" id="KW-0111">Calcium/phospholipid-binding</keyword>
<dbReference type="GO" id="GO:0005634">
    <property type="term" value="C:nucleus"/>
    <property type="evidence" value="ECO:0007669"/>
    <property type="project" value="TreeGrafter"/>
</dbReference>
<comment type="caution">
    <text evidence="7">The sequence shown here is derived from an EMBL/GenBank/DDBJ whole genome shotgun (WGS) entry which is preliminary data.</text>
</comment>
<dbReference type="Proteomes" id="UP000565441">
    <property type="component" value="Unassembled WGS sequence"/>
</dbReference>
<keyword evidence="2" id="KW-0677">Repeat</keyword>
<accession>A0A8H5LXB3</accession>
<dbReference type="InterPro" id="IPR018502">
    <property type="entry name" value="Annexin_repeat"/>
</dbReference>
<feature type="compositionally biased region" description="Pro residues" evidence="6">
    <location>
        <begin position="97"/>
        <end position="133"/>
    </location>
</feature>
<dbReference type="OrthoDB" id="37886at2759"/>
<dbReference type="GO" id="GO:0005544">
    <property type="term" value="F:calcium-dependent phospholipid binding"/>
    <property type="evidence" value="ECO:0007669"/>
    <property type="project" value="UniProtKB-KW"/>
</dbReference>
<proteinExistence type="inferred from homology"/>
<protein>
    <recommendedName>
        <fullName evidence="9">Annexin</fullName>
    </recommendedName>
</protein>
<dbReference type="EMBL" id="JAACJP010000039">
    <property type="protein sequence ID" value="KAF5373475.1"/>
    <property type="molecule type" value="Genomic_DNA"/>
</dbReference>
<evidence type="ECO:0000256" key="5">
    <source>
        <dbReference type="ARBA" id="ARBA00023302"/>
    </source>
</evidence>
<dbReference type="SUPFAM" id="SSF47874">
    <property type="entry name" value="Annexin"/>
    <property type="match status" value="1"/>
</dbReference>
<organism evidence="7 8">
    <name type="scientific">Tricholomella constricta</name>
    <dbReference type="NCBI Taxonomy" id="117010"/>
    <lineage>
        <taxon>Eukaryota</taxon>
        <taxon>Fungi</taxon>
        <taxon>Dikarya</taxon>
        <taxon>Basidiomycota</taxon>
        <taxon>Agaricomycotina</taxon>
        <taxon>Agaricomycetes</taxon>
        <taxon>Agaricomycetidae</taxon>
        <taxon>Agaricales</taxon>
        <taxon>Tricholomatineae</taxon>
        <taxon>Lyophyllaceae</taxon>
        <taxon>Tricholomella</taxon>
    </lineage>
</organism>
<dbReference type="Gene3D" id="1.10.220.10">
    <property type="entry name" value="Annexin"/>
    <property type="match status" value="4"/>
</dbReference>
<keyword evidence="3" id="KW-0106">Calcium</keyword>
<name>A0A8H5LXB3_9AGAR</name>
<dbReference type="GO" id="GO:0005886">
    <property type="term" value="C:plasma membrane"/>
    <property type="evidence" value="ECO:0007669"/>
    <property type="project" value="TreeGrafter"/>
</dbReference>
<evidence type="ECO:0008006" key="9">
    <source>
        <dbReference type="Google" id="ProtNLM"/>
    </source>
</evidence>
<evidence type="ECO:0000256" key="6">
    <source>
        <dbReference type="SAM" id="MobiDB-lite"/>
    </source>
</evidence>
<dbReference type="PRINTS" id="PR00196">
    <property type="entry name" value="ANNEXIN"/>
</dbReference>